<dbReference type="InterPro" id="IPR050101">
    <property type="entry name" value="CinA"/>
</dbReference>
<dbReference type="InterPro" id="IPR036425">
    <property type="entry name" value="MoaB/Mog-like_dom_sf"/>
</dbReference>
<reference evidence="3" key="1">
    <citation type="submission" date="2020-08" db="EMBL/GenBank/DDBJ databases">
        <title>Genome public.</title>
        <authorList>
            <person name="Liu C."/>
            <person name="Sun Q."/>
        </authorList>
    </citation>
    <scope>NUCLEOTIDE SEQUENCE</scope>
    <source>
        <strain evidence="3">BX21</strain>
    </source>
</reference>
<dbReference type="Pfam" id="PF18146">
    <property type="entry name" value="CinA_KH"/>
    <property type="match status" value="1"/>
</dbReference>
<comment type="similarity">
    <text evidence="1">Belongs to the CinA family.</text>
</comment>
<evidence type="ECO:0000313" key="4">
    <source>
        <dbReference type="Proteomes" id="UP000601171"/>
    </source>
</evidence>
<evidence type="ECO:0000256" key="1">
    <source>
        <dbReference type="HAMAP-Rule" id="MF_00226"/>
    </source>
</evidence>
<accession>A0A926EWA2</accession>
<dbReference type="InterPro" id="IPR041424">
    <property type="entry name" value="CinA_KH"/>
</dbReference>
<dbReference type="InterPro" id="IPR036653">
    <property type="entry name" value="CinA-like_C"/>
</dbReference>
<dbReference type="InterPro" id="IPR001453">
    <property type="entry name" value="MoaB/Mog_dom"/>
</dbReference>
<dbReference type="SUPFAM" id="SSF142433">
    <property type="entry name" value="CinA-like"/>
    <property type="match status" value="1"/>
</dbReference>
<dbReference type="Gene3D" id="3.30.70.2860">
    <property type="match status" value="1"/>
</dbReference>
<feature type="domain" description="MoaB/Mog" evidence="2">
    <location>
        <begin position="4"/>
        <end position="170"/>
    </location>
</feature>
<dbReference type="PIRSF" id="PIRSF006728">
    <property type="entry name" value="CinA"/>
    <property type="match status" value="1"/>
</dbReference>
<dbReference type="Proteomes" id="UP000601171">
    <property type="component" value="Unassembled WGS sequence"/>
</dbReference>
<gene>
    <name evidence="1" type="primary">cinA</name>
    <name evidence="3" type="ORF">H8707_11140</name>
</gene>
<dbReference type="Pfam" id="PF02464">
    <property type="entry name" value="CinA"/>
    <property type="match status" value="1"/>
</dbReference>
<keyword evidence="4" id="KW-1185">Reference proteome</keyword>
<proteinExistence type="inferred from homology"/>
<dbReference type="NCBIfam" id="NF001813">
    <property type="entry name" value="PRK00549.1"/>
    <property type="match status" value="1"/>
</dbReference>
<organism evidence="3 4">
    <name type="scientific">Paratissierella segnis</name>
    <dbReference type="NCBI Taxonomy" id="2763679"/>
    <lineage>
        <taxon>Bacteria</taxon>
        <taxon>Bacillati</taxon>
        <taxon>Bacillota</taxon>
        <taxon>Tissierellia</taxon>
        <taxon>Tissierellales</taxon>
        <taxon>Tissierellaceae</taxon>
        <taxon>Paratissierella</taxon>
    </lineage>
</organism>
<dbReference type="Pfam" id="PF00994">
    <property type="entry name" value="MoCF_biosynth"/>
    <property type="match status" value="1"/>
</dbReference>
<dbReference type="PANTHER" id="PTHR13939:SF0">
    <property type="entry name" value="NMN AMIDOHYDROLASE-LIKE PROTEIN YFAY"/>
    <property type="match status" value="1"/>
</dbReference>
<evidence type="ECO:0000313" key="3">
    <source>
        <dbReference type="EMBL" id="MBC8588771.1"/>
    </source>
</evidence>
<dbReference type="InterPro" id="IPR008135">
    <property type="entry name" value="Competence-induced_CinA"/>
</dbReference>
<dbReference type="NCBIfam" id="TIGR00177">
    <property type="entry name" value="molyb_syn"/>
    <property type="match status" value="1"/>
</dbReference>
<dbReference type="Gene3D" id="3.90.950.20">
    <property type="entry name" value="CinA-like"/>
    <property type="match status" value="1"/>
</dbReference>
<dbReference type="NCBIfam" id="TIGR00199">
    <property type="entry name" value="PncC_domain"/>
    <property type="match status" value="1"/>
</dbReference>
<sequence length="407" mass="45410">MIAEILTIGTEVITGSILNTNAQYLAGKLMDLGIEPIYHTSVDDNKERLRNVFKTSLDRADIIITTGGLGPTQDDLTKEVISSTLELPLERDSSMEENIRMMFQNMHRDMTENNLKQAERPLGSQFIENSNGTAPGIFINKNGKKIILLPGPPKEMIPMFENYVAGLIKEDYTIIQKSANLIGIGESALETELKKLDVYTNGFEIATFAKDGEVEIKIIGKGKVRLEVEEKVNEILDIINKKFSEFIYGYDNIPIEELVLNRLKEKRFKMSLCESCTGGLITSRLTGISGASEVLDRGLVTYSNQAKIDELNVKPLTLENHGAVSRETAYEMAKGLIEKTNSDIVLSITGIAGPLGGSIEKPVGLVYMCVMTRDNYKIYENHFTGNRTSIQNRATIKAFYEIFNFLR</sequence>
<dbReference type="SMART" id="SM00852">
    <property type="entry name" value="MoCF_biosynth"/>
    <property type="match status" value="1"/>
</dbReference>
<dbReference type="NCBIfam" id="TIGR00200">
    <property type="entry name" value="cinA_nterm"/>
    <property type="match status" value="1"/>
</dbReference>
<dbReference type="EMBL" id="JACRTG010000027">
    <property type="protein sequence ID" value="MBC8588771.1"/>
    <property type="molecule type" value="Genomic_DNA"/>
</dbReference>
<comment type="caution">
    <text evidence="3">The sequence shown here is derived from an EMBL/GenBank/DDBJ whole genome shotgun (WGS) entry which is preliminary data.</text>
</comment>
<dbReference type="Gene3D" id="3.40.980.10">
    <property type="entry name" value="MoaB/Mog-like domain"/>
    <property type="match status" value="1"/>
</dbReference>
<dbReference type="AlphaFoldDB" id="A0A926EWA2"/>
<dbReference type="PANTHER" id="PTHR13939">
    <property type="entry name" value="NICOTINAMIDE-NUCLEOTIDE AMIDOHYDROLASE PNCC"/>
    <property type="match status" value="1"/>
</dbReference>
<protein>
    <recommendedName>
        <fullName evidence="1">Putative competence-damage inducible protein</fullName>
    </recommendedName>
</protein>
<name>A0A926EWA2_9FIRM</name>
<dbReference type="InterPro" id="IPR008136">
    <property type="entry name" value="CinA_C"/>
</dbReference>
<dbReference type="HAMAP" id="MF_00226_B">
    <property type="entry name" value="CinA_B"/>
    <property type="match status" value="1"/>
</dbReference>
<dbReference type="CDD" id="cd00885">
    <property type="entry name" value="cinA"/>
    <property type="match status" value="1"/>
</dbReference>
<dbReference type="SUPFAM" id="SSF53218">
    <property type="entry name" value="Molybdenum cofactor biosynthesis proteins"/>
    <property type="match status" value="1"/>
</dbReference>
<evidence type="ECO:0000259" key="2">
    <source>
        <dbReference type="SMART" id="SM00852"/>
    </source>
</evidence>